<organism evidence="2 3">
    <name type="scientific">Tuber borchii</name>
    <name type="common">White truffle</name>
    <dbReference type="NCBI Taxonomy" id="42251"/>
    <lineage>
        <taxon>Eukaryota</taxon>
        <taxon>Fungi</taxon>
        <taxon>Dikarya</taxon>
        <taxon>Ascomycota</taxon>
        <taxon>Pezizomycotina</taxon>
        <taxon>Pezizomycetes</taxon>
        <taxon>Pezizales</taxon>
        <taxon>Tuberaceae</taxon>
        <taxon>Tuber</taxon>
    </lineage>
</organism>
<evidence type="ECO:0000313" key="3">
    <source>
        <dbReference type="Proteomes" id="UP000244722"/>
    </source>
</evidence>
<keyword evidence="1" id="KW-0175">Coiled coil</keyword>
<dbReference type="EMBL" id="NESQ01000236">
    <property type="protein sequence ID" value="PUU75338.1"/>
    <property type="molecule type" value="Genomic_DNA"/>
</dbReference>
<sequence>MNTKNERESVVHEEIRPVMSPSAAVQNADLSSFFKKIKPNDFLELQRNYEGRLRLGKVSETELEDWKDKYPELVDNDQLKFEYNCFSKELHIICLPLPTHDALQLFFTRRVASCLEAKFGSAVEDLVDIGSGTSFSGFRGDPSGSSDKLPDAYVRVAGGEFPTIVCEAGYSESEEVLLEDARLWLLQTAGQTKIVIILAFTEVMPKGGQVAQDGDTPAGETQDGGQTFIPKINKETSVIDLAKQLFELNKEGKLAKPLVGNLTAKLSLYKASKTGEEIVEDFSTTKKCWEAPPPDGHAGDDKITFSIPSLLKYIERSIPYTELFRATHRAKKLRSKVDGLEEEQTFAKSKRRRLDPMGPWM</sequence>
<dbReference type="AlphaFoldDB" id="A0A2T6ZIL7"/>
<evidence type="ECO:0000313" key="2">
    <source>
        <dbReference type="EMBL" id="PUU75338.1"/>
    </source>
</evidence>
<comment type="caution">
    <text evidence="2">The sequence shown here is derived from an EMBL/GenBank/DDBJ whole genome shotgun (WGS) entry which is preliminary data.</text>
</comment>
<evidence type="ECO:0000256" key="1">
    <source>
        <dbReference type="SAM" id="Coils"/>
    </source>
</evidence>
<dbReference type="OrthoDB" id="76567at2759"/>
<gene>
    <name evidence="2" type="ORF">B9Z19DRAFT_1131471</name>
</gene>
<accession>A0A2T6ZIL7</accession>
<dbReference type="Proteomes" id="UP000244722">
    <property type="component" value="Unassembled WGS sequence"/>
</dbReference>
<name>A0A2T6ZIL7_TUBBO</name>
<protein>
    <submittedName>
        <fullName evidence="2">Uncharacterized protein</fullName>
    </submittedName>
</protein>
<proteinExistence type="predicted"/>
<reference evidence="2 3" key="1">
    <citation type="submission" date="2017-04" db="EMBL/GenBank/DDBJ databases">
        <title>Draft genome sequence of Tuber borchii Vittad., a whitish edible truffle.</title>
        <authorList>
            <consortium name="DOE Joint Genome Institute"/>
            <person name="Murat C."/>
            <person name="Kuo A."/>
            <person name="Barry K.W."/>
            <person name="Clum A."/>
            <person name="Dockter R.B."/>
            <person name="Fauchery L."/>
            <person name="Iotti M."/>
            <person name="Kohler A."/>
            <person name="Labutti K."/>
            <person name="Lindquist E.A."/>
            <person name="Lipzen A."/>
            <person name="Ohm R.A."/>
            <person name="Wang M."/>
            <person name="Grigoriev I.V."/>
            <person name="Zambonelli A."/>
            <person name="Martin F.M."/>
        </authorList>
    </citation>
    <scope>NUCLEOTIDE SEQUENCE [LARGE SCALE GENOMIC DNA]</scope>
    <source>
        <strain evidence="2 3">Tbo3840</strain>
    </source>
</reference>
<feature type="coiled-coil region" evidence="1">
    <location>
        <begin position="323"/>
        <end position="350"/>
    </location>
</feature>
<keyword evidence="3" id="KW-1185">Reference proteome</keyword>